<feature type="region of interest" description="Disordered" evidence="4">
    <location>
        <begin position="115"/>
        <end position="148"/>
    </location>
</feature>
<dbReference type="PANTHER" id="PTHR43765">
    <property type="entry name" value="2-DEHYDROPANTOATE 2-REDUCTASE-RELATED"/>
    <property type="match status" value="1"/>
</dbReference>
<evidence type="ECO:0000256" key="3">
    <source>
        <dbReference type="ARBA" id="ARBA00023002"/>
    </source>
</evidence>
<dbReference type="Gene3D" id="1.10.1040.10">
    <property type="entry name" value="N-(1-d-carboxylethyl)-l-norvaline Dehydrogenase, domain 2"/>
    <property type="match status" value="1"/>
</dbReference>
<gene>
    <name evidence="7" type="ORF">PAC_13054</name>
</gene>
<feature type="domain" description="Ketopantoate reductase N-terminal" evidence="5">
    <location>
        <begin position="50"/>
        <end position="200"/>
    </location>
</feature>
<feature type="region of interest" description="Disordered" evidence="4">
    <location>
        <begin position="439"/>
        <end position="509"/>
    </location>
</feature>
<keyword evidence="2" id="KW-0521">NADP</keyword>
<organism evidence="7 8">
    <name type="scientific">Phialocephala subalpina</name>
    <dbReference type="NCBI Taxonomy" id="576137"/>
    <lineage>
        <taxon>Eukaryota</taxon>
        <taxon>Fungi</taxon>
        <taxon>Dikarya</taxon>
        <taxon>Ascomycota</taxon>
        <taxon>Pezizomycotina</taxon>
        <taxon>Leotiomycetes</taxon>
        <taxon>Helotiales</taxon>
        <taxon>Mollisiaceae</taxon>
        <taxon>Phialocephala</taxon>
        <taxon>Phialocephala fortinii species complex</taxon>
    </lineage>
</organism>
<evidence type="ECO:0000256" key="1">
    <source>
        <dbReference type="ARBA" id="ARBA00007870"/>
    </source>
</evidence>
<dbReference type="PANTHER" id="PTHR43765:SF2">
    <property type="entry name" value="2-DEHYDROPANTOATE 2-REDUCTASE"/>
    <property type="match status" value="1"/>
</dbReference>
<dbReference type="GO" id="GO:0005739">
    <property type="term" value="C:mitochondrion"/>
    <property type="evidence" value="ECO:0007669"/>
    <property type="project" value="TreeGrafter"/>
</dbReference>
<comment type="similarity">
    <text evidence="1">Belongs to the ketopantoate reductase family.</text>
</comment>
<proteinExistence type="inferred from homology"/>
<evidence type="ECO:0008006" key="9">
    <source>
        <dbReference type="Google" id="ProtNLM"/>
    </source>
</evidence>
<feature type="compositionally biased region" description="Basic and acidic residues" evidence="4">
    <location>
        <begin position="115"/>
        <end position="128"/>
    </location>
</feature>
<accession>A0A1L7XDW1</accession>
<dbReference type="GO" id="GO:0008677">
    <property type="term" value="F:2-dehydropantoate 2-reductase activity"/>
    <property type="evidence" value="ECO:0007669"/>
    <property type="project" value="TreeGrafter"/>
</dbReference>
<evidence type="ECO:0000313" key="7">
    <source>
        <dbReference type="EMBL" id="CZR63157.1"/>
    </source>
</evidence>
<dbReference type="Pfam" id="PF02558">
    <property type="entry name" value="ApbA"/>
    <property type="match status" value="1"/>
</dbReference>
<dbReference type="SUPFAM" id="SSF48179">
    <property type="entry name" value="6-phosphogluconate dehydrogenase C-terminal domain-like"/>
    <property type="match status" value="1"/>
</dbReference>
<dbReference type="InterPro" id="IPR013328">
    <property type="entry name" value="6PGD_dom2"/>
</dbReference>
<dbReference type="EMBL" id="FJOG01000023">
    <property type="protein sequence ID" value="CZR63157.1"/>
    <property type="molecule type" value="Genomic_DNA"/>
</dbReference>
<dbReference type="AlphaFoldDB" id="A0A1L7XDW1"/>
<dbReference type="InterPro" id="IPR013752">
    <property type="entry name" value="KPA_reductase"/>
</dbReference>
<evidence type="ECO:0000313" key="8">
    <source>
        <dbReference type="Proteomes" id="UP000184330"/>
    </source>
</evidence>
<feature type="compositionally biased region" description="Basic and acidic residues" evidence="4">
    <location>
        <begin position="439"/>
        <end position="473"/>
    </location>
</feature>
<keyword evidence="3" id="KW-0560">Oxidoreductase</keyword>
<dbReference type="STRING" id="576137.A0A1L7XDW1"/>
<feature type="domain" description="Ketopantoate reductase C-terminal" evidence="6">
    <location>
        <begin position="307"/>
        <end position="426"/>
    </location>
</feature>
<keyword evidence="8" id="KW-1185">Reference proteome</keyword>
<dbReference type="InterPro" id="IPR013332">
    <property type="entry name" value="KPR_N"/>
</dbReference>
<dbReference type="Pfam" id="PF08546">
    <property type="entry name" value="ApbA_C"/>
    <property type="match status" value="1"/>
</dbReference>
<evidence type="ECO:0000259" key="6">
    <source>
        <dbReference type="Pfam" id="PF08546"/>
    </source>
</evidence>
<dbReference type="OrthoDB" id="73846at2759"/>
<name>A0A1L7XDW1_9HELO</name>
<evidence type="ECO:0000259" key="5">
    <source>
        <dbReference type="Pfam" id="PF02558"/>
    </source>
</evidence>
<sequence>MRLPTLSVKRAQGSYLQLIRPPNLFRWPPLLRRNSSSPTDEPTEDDRRRIYILGLGSKATLLTFFLSQKPDRPPISLLSTSRQRAQTFEAEGGKVKLFIDGQTFESGKVDIEVIKKQSEKQEDEDHSRGTTNTSSRRINIKEDAIQGDNESPRPIMNLICVVRSKWAASSINEVKERLRPDSAILAVQDGLGVLEEIFKLNYPDTRTRPSFRLGLMNHRMWVEDGDVEVNQSGTENKRLKPWGPGGEDWSQPHYLGKGEMLVGPLAINSLKTSRSEEVQGIRNTQYLVDQLLTCPGLSASKVDQRKLLRWRYRKLVKDTVVGPLTTLLEVNSDALPQHPEAQRIMPHLIREAWEVIRRDLPGTPIEELGKWIALELHDRSHSMAHYALHGVDTGIEKINGWLIGRAAQYGLKLPAHQLVMEAVIAKTEERRAFIVAQKRAERGTPSHSGPENHETPDEARPYEERPDKVEMKRERKRKRQQDMLGNQPMPETYTKPQITPVGSLRIRRV</sequence>
<protein>
    <recommendedName>
        <fullName evidence="9">2-dehydropantoate 2-reductase</fullName>
    </recommendedName>
</protein>
<evidence type="ECO:0000256" key="2">
    <source>
        <dbReference type="ARBA" id="ARBA00022857"/>
    </source>
</evidence>
<reference evidence="7 8" key="1">
    <citation type="submission" date="2016-03" db="EMBL/GenBank/DDBJ databases">
        <authorList>
            <person name="Ploux O."/>
        </authorList>
    </citation>
    <scope>NUCLEOTIDE SEQUENCE [LARGE SCALE GENOMIC DNA]</scope>
    <source>
        <strain evidence="7 8">UAMH 11012</strain>
    </source>
</reference>
<dbReference type="GO" id="GO:0050661">
    <property type="term" value="F:NADP binding"/>
    <property type="evidence" value="ECO:0007669"/>
    <property type="project" value="TreeGrafter"/>
</dbReference>
<dbReference type="Proteomes" id="UP000184330">
    <property type="component" value="Unassembled WGS sequence"/>
</dbReference>
<evidence type="ECO:0000256" key="4">
    <source>
        <dbReference type="SAM" id="MobiDB-lite"/>
    </source>
</evidence>
<dbReference type="InterPro" id="IPR008927">
    <property type="entry name" value="6-PGluconate_DH-like_C_sf"/>
</dbReference>
<dbReference type="InterPro" id="IPR050838">
    <property type="entry name" value="Ketopantoate_reductase"/>
</dbReference>